<proteinExistence type="predicted"/>
<comment type="caution">
    <text evidence="2">The sequence shown here is derived from an EMBL/GenBank/DDBJ whole genome shotgun (WGS) entry which is preliminary data.</text>
</comment>
<evidence type="ECO:0000313" key="3">
    <source>
        <dbReference type="Proteomes" id="UP000297654"/>
    </source>
</evidence>
<keyword evidence="1" id="KW-0732">Signal</keyword>
<dbReference type="PROSITE" id="PS50093">
    <property type="entry name" value="PKD"/>
    <property type="match status" value="1"/>
</dbReference>
<dbReference type="GO" id="GO:0005975">
    <property type="term" value="P:carbohydrate metabolic process"/>
    <property type="evidence" value="ECO:0007669"/>
    <property type="project" value="UniProtKB-ARBA"/>
</dbReference>
<sequence length="580" mass="59133">MTRAVYSLFAVVAGATLVLTACAGSTQTPDHFDDAGAATATSVHFTASGDISSSAAAAATLNQVGAIAPDLHFALGDLSYGQTGAEQAWCDFVTARVGAGFPFELVSGNHESNGLNGNVNDFTACLPNQLAGLVGTYGRQYYVDVPQVNPLVRFIMISPALTYPDGVWSYALGSPRYQWTADTIDDARSAAIPWVVVGMHKPCLTVGQYGCDPGAALMNLLVSKRVDLVLNGHEHLYARSKQLALGASCSQIVPGSYSAGCVADDDSTLVRGAGTVFAIVGTGGTPLRDVFATDPEAPYFAASSGLNSSPSFGNLDVSATPDSLTAQFVPATGAFTDSFTIAAGGPQQNLPPVASFTASCTNLTCSLDASESSDPDGTLSGYVWNFGDGTTGTGRVTSHDYAIAGDYTVTLTVTDHARATGTATRGVAPTQPPDATVLATDAFTRTVANGLGTAPVGGTWSTTGTASMYSVNGTGRLRLATAGTTANGFLNQLSSTASDLLFTVSVDKAPIGTGTYVSASGRNVVGVGAYRAKIVLRSTGLVGISLVRVNSSGGGEVSLQSAINAPGLSFAAGDQLKVRV</sequence>
<evidence type="ECO:0000256" key="1">
    <source>
        <dbReference type="ARBA" id="ARBA00022729"/>
    </source>
</evidence>
<dbReference type="PANTHER" id="PTHR22953:SF153">
    <property type="entry name" value="PURPLE ACID PHOSPHATASE"/>
    <property type="match status" value="1"/>
</dbReference>
<dbReference type="InterPro" id="IPR022409">
    <property type="entry name" value="PKD/Chitinase_dom"/>
</dbReference>
<dbReference type="PANTHER" id="PTHR22953">
    <property type="entry name" value="ACID PHOSPHATASE RELATED"/>
    <property type="match status" value="1"/>
</dbReference>
<dbReference type="RefSeq" id="WP_134450424.1">
    <property type="nucleotide sequence ID" value="NZ_FOCN01000009.1"/>
</dbReference>
<dbReference type="EMBL" id="SOFF01000033">
    <property type="protein sequence ID" value="TFB86679.1"/>
    <property type="molecule type" value="Genomic_DNA"/>
</dbReference>
<dbReference type="SUPFAM" id="SSF49299">
    <property type="entry name" value="PKD domain"/>
    <property type="match status" value="1"/>
</dbReference>
<dbReference type="SUPFAM" id="SSF56300">
    <property type="entry name" value="Metallo-dependent phosphatases"/>
    <property type="match status" value="1"/>
</dbReference>
<evidence type="ECO:0000313" key="2">
    <source>
        <dbReference type="EMBL" id="TFB86679.1"/>
    </source>
</evidence>
<dbReference type="InterPro" id="IPR004843">
    <property type="entry name" value="Calcineurin-like_PHP"/>
</dbReference>
<dbReference type="InterPro" id="IPR029052">
    <property type="entry name" value="Metallo-depent_PP-like"/>
</dbReference>
<name>A0A1H8HFX8_9MICO</name>
<dbReference type="InterPro" id="IPR013783">
    <property type="entry name" value="Ig-like_fold"/>
</dbReference>
<dbReference type="InterPro" id="IPR039331">
    <property type="entry name" value="PAPs-like"/>
</dbReference>
<keyword evidence="3" id="KW-1185">Reference proteome</keyword>
<dbReference type="InterPro" id="IPR035986">
    <property type="entry name" value="PKD_dom_sf"/>
</dbReference>
<dbReference type="GO" id="GO:0003993">
    <property type="term" value="F:acid phosphatase activity"/>
    <property type="evidence" value="ECO:0007669"/>
    <property type="project" value="InterPro"/>
</dbReference>
<dbReference type="OrthoDB" id="9804511at2"/>
<dbReference type="CDD" id="cd00146">
    <property type="entry name" value="PKD"/>
    <property type="match status" value="1"/>
</dbReference>
<dbReference type="InterPro" id="IPR000601">
    <property type="entry name" value="PKD_dom"/>
</dbReference>
<dbReference type="Pfam" id="PF00149">
    <property type="entry name" value="Metallophos"/>
    <property type="match status" value="1"/>
</dbReference>
<dbReference type="PROSITE" id="PS51257">
    <property type="entry name" value="PROKAR_LIPOPROTEIN"/>
    <property type="match status" value="1"/>
</dbReference>
<reference evidence="2 3" key="1">
    <citation type="submission" date="2019-03" db="EMBL/GenBank/DDBJ databases">
        <title>Genomics of glacier-inhabiting Cryobacterium strains.</title>
        <authorList>
            <person name="Liu Q."/>
            <person name="Xin Y.-H."/>
        </authorList>
    </citation>
    <scope>NUCLEOTIDE SEQUENCE [LARGE SCALE GENOMIC DNA]</scope>
    <source>
        <strain evidence="2 3">Hh15</strain>
    </source>
</reference>
<dbReference type="SMART" id="SM00089">
    <property type="entry name" value="PKD"/>
    <property type="match status" value="1"/>
</dbReference>
<dbReference type="Gene3D" id="3.60.21.10">
    <property type="match status" value="1"/>
</dbReference>
<dbReference type="Gene3D" id="2.60.40.10">
    <property type="entry name" value="Immunoglobulins"/>
    <property type="match status" value="1"/>
</dbReference>
<dbReference type="STRING" id="1424661.SAMN05216281_109103"/>
<dbReference type="Pfam" id="PF18911">
    <property type="entry name" value="PKD_4"/>
    <property type="match status" value="1"/>
</dbReference>
<gene>
    <name evidence="2" type="ORF">E3O10_13740</name>
</gene>
<dbReference type="Proteomes" id="UP000297654">
    <property type="component" value="Unassembled WGS sequence"/>
</dbReference>
<dbReference type="AlphaFoldDB" id="A0A1H8HFX8"/>
<organism evidence="2 3">
    <name type="scientific">Cryobacterium luteum</name>
    <dbReference type="NCBI Taxonomy" id="1424661"/>
    <lineage>
        <taxon>Bacteria</taxon>
        <taxon>Bacillati</taxon>
        <taxon>Actinomycetota</taxon>
        <taxon>Actinomycetes</taxon>
        <taxon>Micrococcales</taxon>
        <taxon>Microbacteriaceae</taxon>
        <taxon>Cryobacterium</taxon>
    </lineage>
</organism>
<protein>
    <submittedName>
        <fullName evidence="2">PKD domain-containing protein</fullName>
    </submittedName>
</protein>
<accession>A0A1H8HFX8</accession>